<organism evidence="1 2">
    <name type="scientific">Clostridium gelidum</name>
    <dbReference type="NCBI Taxonomy" id="704125"/>
    <lineage>
        <taxon>Bacteria</taxon>
        <taxon>Bacillati</taxon>
        <taxon>Bacillota</taxon>
        <taxon>Clostridia</taxon>
        <taxon>Eubacteriales</taxon>
        <taxon>Clostridiaceae</taxon>
        <taxon>Clostridium</taxon>
    </lineage>
</organism>
<keyword evidence="2" id="KW-1185">Reference proteome</keyword>
<dbReference type="EMBL" id="AP024849">
    <property type="protein sequence ID" value="BCZ48134.1"/>
    <property type="molecule type" value="Genomic_DNA"/>
</dbReference>
<name>A0ABM7TI47_9CLOT</name>
<sequence length="71" mass="8627">MCSKREYMSDRNTVLIIKEEILKLLIDIQNELLEFYIRQQLYKTQFSELLDLQSTGMFMESAKYLHAYNHF</sequence>
<evidence type="ECO:0000313" key="1">
    <source>
        <dbReference type="EMBL" id="BCZ48134.1"/>
    </source>
</evidence>
<gene>
    <name evidence="1" type="ORF">psyc5s11_42010</name>
</gene>
<evidence type="ECO:0000313" key="2">
    <source>
        <dbReference type="Proteomes" id="UP000824633"/>
    </source>
</evidence>
<proteinExistence type="predicted"/>
<reference evidence="2" key="1">
    <citation type="submission" date="2021-07" db="EMBL/GenBank/DDBJ databases">
        <title>Complete genome sequencing of a Clostridium isolate.</title>
        <authorList>
            <person name="Ueki A."/>
            <person name="Tonouchi A."/>
        </authorList>
    </citation>
    <scope>NUCLEOTIDE SEQUENCE [LARGE SCALE GENOMIC DNA]</scope>
    <source>
        <strain evidence="2">C5S11</strain>
    </source>
</reference>
<accession>A0ABM7TI47</accession>
<dbReference type="Proteomes" id="UP000824633">
    <property type="component" value="Chromosome"/>
</dbReference>
<dbReference type="RefSeq" id="WP_224034421.1">
    <property type="nucleotide sequence ID" value="NZ_AP024849.1"/>
</dbReference>
<protein>
    <submittedName>
        <fullName evidence="1">Uncharacterized protein</fullName>
    </submittedName>
</protein>